<gene>
    <name evidence="2" type="ORF">TNCT_730861</name>
</gene>
<comment type="caution">
    <text evidence="2">The sequence shown here is derived from an EMBL/GenBank/DDBJ whole genome shotgun (WGS) entry which is preliminary data.</text>
</comment>
<protein>
    <submittedName>
        <fullName evidence="2">HTH La-type RNA-binding domain-containing protein</fullName>
    </submittedName>
</protein>
<dbReference type="Proteomes" id="UP000887116">
    <property type="component" value="Unassembled WGS sequence"/>
</dbReference>
<proteinExistence type="predicted"/>
<dbReference type="PANTHER" id="PTHR46599">
    <property type="entry name" value="PIGGYBAC TRANSPOSABLE ELEMENT-DERIVED PROTEIN 4"/>
    <property type="match status" value="1"/>
</dbReference>
<sequence length="86" mass="9837">MPNKPIKFKFWLASDVRSKYVFNGYLYLGKEEQQPSSMLLSKHVVLKLVEPYTSCGKNITTDNFFTNMSLVTKLGQKTTQAEAIRS</sequence>
<evidence type="ECO:0000313" key="3">
    <source>
        <dbReference type="Proteomes" id="UP000887116"/>
    </source>
</evidence>
<accession>A0A8X6H2V2</accession>
<dbReference type="InterPro" id="IPR029526">
    <property type="entry name" value="PGBD"/>
</dbReference>
<feature type="domain" description="PiggyBac transposable element-derived protein" evidence="1">
    <location>
        <begin position="1"/>
        <end position="81"/>
    </location>
</feature>
<reference evidence="2" key="1">
    <citation type="submission" date="2020-07" db="EMBL/GenBank/DDBJ databases">
        <title>Multicomponent nature underlies the extraordinary mechanical properties of spider dragline silk.</title>
        <authorList>
            <person name="Kono N."/>
            <person name="Nakamura H."/>
            <person name="Mori M."/>
            <person name="Yoshida Y."/>
            <person name="Ohtoshi R."/>
            <person name="Malay A.D."/>
            <person name="Moran D.A.P."/>
            <person name="Tomita M."/>
            <person name="Numata K."/>
            <person name="Arakawa K."/>
        </authorList>
    </citation>
    <scope>NUCLEOTIDE SEQUENCE</scope>
</reference>
<name>A0A8X6H2V2_TRICU</name>
<dbReference type="EMBL" id="BMAO01007321">
    <property type="protein sequence ID" value="GFR15168.1"/>
    <property type="molecule type" value="Genomic_DNA"/>
</dbReference>
<dbReference type="OrthoDB" id="8123139at2759"/>
<evidence type="ECO:0000259" key="1">
    <source>
        <dbReference type="Pfam" id="PF13843"/>
    </source>
</evidence>
<dbReference type="AlphaFoldDB" id="A0A8X6H2V2"/>
<keyword evidence="3" id="KW-1185">Reference proteome</keyword>
<dbReference type="PANTHER" id="PTHR46599:SF6">
    <property type="entry name" value="DUAL SPECIFICITY PHOSPHATASE 26"/>
    <property type="match status" value="1"/>
</dbReference>
<dbReference type="Pfam" id="PF13843">
    <property type="entry name" value="DDE_Tnp_1_7"/>
    <property type="match status" value="1"/>
</dbReference>
<organism evidence="2 3">
    <name type="scientific">Trichonephila clavata</name>
    <name type="common">Joro spider</name>
    <name type="synonym">Nephila clavata</name>
    <dbReference type="NCBI Taxonomy" id="2740835"/>
    <lineage>
        <taxon>Eukaryota</taxon>
        <taxon>Metazoa</taxon>
        <taxon>Ecdysozoa</taxon>
        <taxon>Arthropoda</taxon>
        <taxon>Chelicerata</taxon>
        <taxon>Arachnida</taxon>
        <taxon>Araneae</taxon>
        <taxon>Araneomorphae</taxon>
        <taxon>Entelegynae</taxon>
        <taxon>Araneoidea</taxon>
        <taxon>Nephilidae</taxon>
        <taxon>Trichonephila</taxon>
    </lineage>
</organism>
<evidence type="ECO:0000313" key="2">
    <source>
        <dbReference type="EMBL" id="GFR15168.1"/>
    </source>
</evidence>